<evidence type="ECO:0000259" key="1">
    <source>
        <dbReference type="Pfam" id="PF13847"/>
    </source>
</evidence>
<dbReference type="Proteomes" id="UP000067625">
    <property type="component" value="Chromosome"/>
</dbReference>
<accession>A0A0M4FXD7</accession>
<dbReference type="SUPFAM" id="SSF53335">
    <property type="entry name" value="S-adenosyl-L-methionine-dependent methyltransferases"/>
    <property type="match status" value="1"/>
</dbReference>
<dbReference type="AlphaFoldDB" id="A0A0M4FXD7"/>
<dbReference type="Gene3D" id="3.40.50.150">
    <property type="entry name" value="Vaccinia Virus protein VP39"/>
    <property type="match status" value="1"/>
</dbReference>
<reference evidence="3" key="1">
    <citation type="submission" date="2015-08" db="EMBL/GenBank/DDBJ databases">
        <title>Genome sequencing project for genomic taxonomy and phylogenomics of Bacillus-like bacteria.</title>
        <authorList>
            <person name="Liu B."/>
            <person name="Wang J."/>
            <person name="Zhu Y."/>
            <person name="Liu G."/>
            <person name="Chen Q."/>
            <person name="Chen Z."/>
            <person name="Lan J."/>
            <person name="Che J."/>
            <person name="Ge C."/>
            <person name="Shi H."/>
            <person name="Pan Z."/>
            <person name="Liu X."/>
        </authorList>
    </citation>
    <scope>NUCLEOTIDE SEQUENCE [LARGE SCALE GENOMIC DNA]</scope>
    <source>
        <strain evidence="3">FJAT-4402</strain>
    </source>
</reference>
<dbReference type="GO" id="GO:0008168">
    <property type="term" value="F:methyltransferase activity"/>
    <property type="evidence" value="ECO:0007669"/>
    <property type="project" value="UniProtKB-KW"/>
</dbReference>
<dbReference type="InterPro" id="IPR025714">
    <property type="entry name" value="Methyltranfer_dom"/>
</dbReference>
<feature type="domain" description="Methyltransferase" evidence="1">
    <location>
        <begin position="37"/>
        <end position="134"/>
    </location>
</feature>
<dbReference type="PANTHER" id="PTHR43861:SF1">
    <property type="entry name" value="TRANS-ACONITATE 2-METHYLTRANSFERASE"/>
    <property type="match status" value="1"/>
</dbReference>
<keyword evidence="2" id="KW-0489">Methyltransferase</keyword>
<name>A0A0M4FXD7_9BACI</name>
<dbReference type="Pfam" id="PF13847">
    <property type="entry name" value="Methyltransf_31"/>
    <property type="match status" value="1"/>
</dbReference>
<protein>
    <submittedName>
        <fullName evidence="2">Methyltransferase type 11</fullName>
    </submittedName>
</protein>
<dbReference type="CDD" id="cd02440">
    <property type="entry name" value="AdoMet_MTases"/>
    <property type="match status" value="1"/>
</dbReference>
<evidence type="ECO:0000313" key="3">
    <source>
        <dbReference type="Proteomes" id="UP000067625"/>
    </source>
</evidence>
<dbReference type="InterPro" id="IPR029063">
    <property type="entry name" value="SAM-dependent_MTases_sf"/>
</dbReference>
<dbReference type="GO" id="GO:0032259">
    <property type="term" value="P:methylation"/>
    <property type="evidence" value="ECO:0007669"/>
    <property type="project" value="UniProtKB-KW"/>
</dbReference>
<dbReference type="OrthoDB" id="9760689at2"/>
<proteinExistence type="predicted"/>
<dbReference type="STRING" id="1441095.AM592_20275"/>
<reference evidence="2 3" key="2">
    <citation type="journal article" date="2016" name="Int. J. Syst. Evol. Microbiol.">
        <title>Bacillus gobiensis sp. nov., isolated from a soil sample.</title>
        <authorList>
            <person name="Liu B."/>
            <person name="Liu G.H."/>
            <person name="Cetin S."/>
            <person name="Schumann P."/>
            <person name="Pan Z.Z."/>
            <person name="Chen Q.Q."/>
        </authorList>
    </citation>
    <scope>NUCLEOTIDE SEQUENCE [LARGE SCALE GENOMIC DNA]</scope>
    <source>
        <strain evidence="2 3">FJAT-4402</strain>
    </source>
</reference>
<keyword evidence="2" id="KW-0808">Transferase</keyword>
<dbReference type="PANTHER" id="PTHR43861">
    <property type="entry name" value="TRANS-ACONITATE 2-METHYLTRANSFERASE-RELATED"/>
    <property type="match status" value="1"/>
</dbReference>
<dbReference type="PATRIC" id="fig|1441095.3.peg.4486"/>
<evidence type="ECO:0000313" key="2">
    <source>
        <dbReference type="EMBL" id="ALC83605.1"/>
    </source>
</evidence>
<organism evidence="2 3">
    <name type="scientific">Bacillus gobiensis</name>
    <dbReference type="NCBI Taxonomy" id="1441095"/>
    <lineage>
        <taxon>Bacteria</taxon>
        <taxon>Bacillati</taxon>
        <taxon>Bacillota</taxon>
        <taxon>Bacilli</taxon>
        <taxon>Bacillales</taxon>
        <taxon>Bacillaceae</taxon>
        <taxon>Bacillus</taxon>
    </lineage>
</organism>
<keyword evidence="3" id="KW-1185">Reference proteome</keyword>
<dbReference type="RefSeq" id="WP_053605459.1">
    <property type="nucleotide sequence ID" value="NZ_CP012600.1"/>
</dbReference>
<sequence length="257" mass="29212">MGDNNATKDYWDASLYDGKHAFVSNFGNDVIKLLDAKKGERILDLGCGTGDLAHSLTEMGVTVVGFDKSKNMIDQAKAKYPNIVFGVSDATELDYQNEFDAVFSNAVLHWVKPPKQALQSIYQTLKPKGRFVAEFGGKGNVKIITDEILNQFKSYEINFSDEQFPWYFPSIGQYSTLMEEVGFRVMHAQHFDRPTPLDGEHGLRNWLEMFSGGMFEGISNELKNEIFNKIETNVRETLYLDGCWFADYKRIRVIGVK</sequence>
<gene>
    <name evidence="2" type="ORF">AM592_20275</name>
</gene>
<dbReference type="EMBL" id="CP012600">
    <property type="protein sequence ID" value="ALC83605.1"/>
    <property type="molecule type" value="Genomic_DNA"/>
</dbReference>